<evidence type="ECO:0000259" key="9">
    <source>
        <dbReference type="Pfam" id="PF22692"/>
    </source>
</evidence>
<organism evidence="10 11">
    <name type="scientific">Pirellulimonas nuda</name>
    <dbReference type="NCBI Taxonomy" id="2528009"/>
    <lineage>
        <taxon>Bacteria</taxon>
        <taxon>Pseudomonadati</taxon>
        <taxon>Planctomycetota</taxon>
        <taxon>Planctomycetia</taxon>
        <taxon>Pirellulales</taxon>
        <taxon>Lacipirellulaceae</taxon>
        <taxon>Pirellulimonas</taxon>
    </lineage>
</organism>
<dbReference type="GO" id="GO:0009424">
    <property type="term" value="C:bacterial-type flagellum hook"/>
    <property type="evidence" value="ECO:0007669"/>
    <property type="project" value="TreeGrafter"/>
</dbReference>
<dbReference type="GO" id="GO:0009425">
    <property type="term" value="C:bacterial-type flagellum basal body"/>
    <property type="evidence" value="ECO:0007669"/>
    <property type="project" value="UniProtKB-SubCell"/>
</dbReference>
<evidence type="ECO:0000259" key="7">
    <source>
        <dbReference type="Pfam" id="PF06429"/>
    </source>
</evidence>
<evidence type="ECO:0000313" key="11">
    <source>
        <dbReference type="Proteomes" id="UP000317429"/>
    </source>
</evidence>
<dbReference type="KEGG" id="pnd:Pla175_15990"/>
<name>A0A518D9Q7_9BACT</name>
<dbReference type="NCBIfam" id="TIGR03506">
    <property type="entry name" value="FlgEFG_subfam"/>
    <property type="match status" value="2"/>
</dbReference>
<dbReference type="InterPro" id="IPR010930">
    <property type="entry name" value="Flg_bb/hook_C_dom"/>
</dbReference>
<evidence type="ECO:0000256" key="2">
    <source>
        <dbReference type="ARBA" id="ARBA00009677"/>
    </source>
</evidence>
<dbReference type="GO" id="GO:0005829">
    <property type="term" value="C:cytosol"/>
    <property type="evidence" value="ECO:0007669"/>
    <property type="project" value="TreeGrafter"/>
</dbReference>
<dbReference type="InterPro" id="IPR011491">
    <property type="entry name" value="FlgE_D2"/>
</dbReference>
<proteinExistence type="inferred from homology"/>
<dbReference type="OrthoDB" id="9804559at2"/>
<comment type="similarity">
    <text evidence="2 5">Belongs to the flagella basal body rod proteins family.</text>
</comment>
<evidence type="ECO:0000256" key="4">
    <source>
        <dbReference type="ARBA" id="ARBA00023143"/>
    </source>
</evidence>
<evidence type="ECO:0000256" key="3">
    <source>
        <dbReference type="ARBA" id="ARBA00019015"/>
    </source>
</evidence>
<dbReference type="InterPro" id="IPR053967">
    <property type="entry name" value="LlgE_F_G-like_D1"/>
</dbReference>
<feature type="domain" description="Flagellar hook protein FlgE D2" evidence="8">
    <location>
        <begin position="584"/>
        <end position="699"/>
    </location>
</feature>
<comment type="subcellular location">
    <subcellularLocation>
        <location evidence="1 5">Bacterial flagellum basal body</location>
    </subcellularLocation>
</comment>
<dbReference type="Pfam" id="PF06429">
    <property type="entry name" value="Flg_bbr_C"/>
    <property type="match status" value="1"/>
</dbReference>
<reference evidence="10 11" key="1">
    <citation type="submission" date="2019-02" db="EMBL/GenBank/DDBJ databases">
        <title>Deep-cultivation of Planctomycetes and their phenomic and genomic characterization uncovers novel biology.</title>
        <authorList>
            <person name="Wiegand S."/>
            <person name="Jogler M."/>
            <person name="Boedeker C."/>
            <person name="Pinto D."/>
            <person name="Vollmers J."/>
            <person name="Rivas-Marin E."/>
            <person name="Kohn T."/>
            <person name="Peeters S.H."/>
            <person name="Heuer A."/>
            <person name="Rast P."/>
            <person name="Oberbeckmann S."/>
            <person name="Bunk B."/>
            <person name="Jeske O."/>
            <person name="Meyerdierks A."/>
            <person name="Storesund J.E."/>
            <person name="Kallscheuer N."/>
            <person name="Luecker S."/>
            <person name="Lage O.M."/>
            <person name="Pohl T."/>
            <person name="Merkel B.J."/>
            <person name="Hornburger P."/>
            <person name="Mueller R.-W."/>
            <person name="Bruemmer F."/>
            <person name="Labrenz M."/>
            <person name="Spormann A.M."/>
            <person name="Op den Camp H."/>
            <person name="Overmann J."/>
            <person name="Amann R."/>
            <person name="Jetten M.S.M."/>
            <person name="Mascher T."/>
            <person name="Medema M.H."/>
            <person name="Devos D.P."/>
            <person name="Kaster A.-K."/>
            <person name="Ovreas L."/>
            <person name="Rohde M."/>
            <person name="Galperin M.Y."/>
            <person name="Jogler C."/>
        </authorList>
    </citation>
    <scope>NUCLEOTIDE SEQUENCE [LARGE SCALE GENOMIC DNA]</scope>
    <source>
        <strain evidence="10 11">Pla175</strain>
    </source>
</reference>
<gene>
    <name evidence="10" type="primary">flgE</name>
    <name evidence="10" type="ORF">Pla175_15990</name>
</gene>
<evidence type="ECO:0000313" key="10">
    <source>
        <dbReference type="EMBL" id="QDU88227.1"/>
    </source>
</evidence>
<dbReference type="EMBL" id="CP036291">
    <property type="protein sequence ID" value="QDU88227.1"/>
    <property type="molecule type" value="Genomic_DNA"/>
</dbReference>
<dbReference type="PANTHER" id="PTHR30435:SF1">
    <property type="entry name" value="FLAGELLAR HOOK PROTEIN FLGE"/>
    <property type="match status" value="1"/>
</dbReference>
<dbReference type="Gene3D" id="2.60.98.20">
    <property type="entry name" value="Flagellar hook protein FlgE"/>
    <property type="match status" value="1"/>
</dbReference>
<feature type="domain" description="Flagellar basal body rod protein N-terminal" evidence="6">
    <location>
        <begin position="7"/>
        <end position="37"/>
    </location>
</feature>
<dbReference type="Pfam" id="PF00460">
    <property type="entry name" value="Flg_bb_rod"/>
    <property type="match status" value="1"/>
</dbReference>
<keyword evidence="10" id="KW-0966">Cell projection</keyword>
<dbReference type="InterPro" id="IPR037058">
    <property type="entry name" value="Falgellar_hook_FlgE_sf"/>
</dbReference>
<feature type="domain" description="Flagellar hook protein FlgE/F/G-like D1" evidence="9">
    <location>
        <begin position="97"/>
        <end position="154"/>
    </location>
</feature>
<sequence length="820" mass="84610">MGLQSALTTALTGLQAAETTIDVVGNNVANSQTVGFKESSVVFATQFSQTISIGTGPTGTLGGTNPRQVGLGAKVAEIAPKFSQGTVEISSSPLDVAIQGDGFLVVQGTQGRQYTRNGQLNINAQNEIVTTTGQRLLGYGVDENYNVQRTTLVPLTIPIGSAAVAEATRNVFLAGNLNPTADYQAVQPGIIQSTVLSNGEIEFPPDLAANDVAPVVPPNASSIGVVANTGAGNIGAGTYNYRIVYVDAQGNEASPSSAFGNITTTGAAGVDEAIDLTTLPAPTASESHFTTKRIYRTDATGAGDFKLVGSVAAAATSFTDTVADGSLGAVLDDTSVDRAAYSYYVTYYNTSNGLESRPTSKIGPISISDDGRSVRLAGIVPPTSGDFNAVRIYRNTQQGFDSYGLVETIPTSGSSPISYIDRTPDAVVEAASETLDINGPAISTGLELVHLTSFDGNGYRNLFPPGGGTISFSGKKGGVDLPAKDFEYTDTTTVQELINFMDQALGIHNAGSDPTNPLPGTPGAAVTGDSRLQFTSNFGAQNELFINPSAFRITPNGASASQSVTLRFDKTQEASLPNKTGAGATAEFVVYDTLGLPVSVSVSTYLEDTDGNSFTYRWLANSPDNEPDATGSNVDTTVGSGTITFNGDGDIISVSNASVAIERRITASTSPLSFELDFSQLSGLAIGDGSSLAAVQQDGSPPGVLSSFVITDSGAIRGIFSNGNERTLGQMQLARFANNSGLSQQGDNLWGAGVNSGLAVLSDPGSQGVGTLTAGAVELSNTDIGQNLIDLILASTQYRGGARVISAAQELLDELLALRR</sequence>
<dbReference type="GO" id="GO:0071978">
    <property type="term" value="P:bacterial-type flagellum-dependent swarming motility"/>
    <property type="evidence" value="ECO:0007669"/>
    <property type="project" value="TreeGrafter"/>
</dbReference>
<dbReference type="InterPro" id="IPR001444">
    <property type="entry name" value="Flag_bb_rod_N"/>
</dbReference>
<evidence type="ECO:0000256" key="5">
    <source>
        <dbReference type="RuleBase" id="RU362116"/>
    </source>
</evidence>
<dbReference type="Proteomes" id="UP000317429">
    <property type="component" value="Chromosome"/>
</dbReference>
<evidence type="ECO:0000259" key="8">
    <source>
        <dbReference type="Pfam" id="PF07559"/>
    </source>
</evidence>
<dbReference type="InterPro" id="IPR037925">
    <property type="entry name" value="FlgE/F/G-like"/>
</dbReference>
<protein>
    <recommendedName>
        <fullName evidence="3 5">Flagellar hook protein FlgE</fullName>
    </recommendedName>
</protein>
<keyword evidence="11" id="KW-1185">Reference proteome</keyword>
<keyword evidence="4 5" id="KW-0975">Bacterial flagellum</keyword>
<evidence type="ECO:0000256" key="1">
    <source>
        <dbReference type="ARBA" id="ARBA00004117"/>
    </source>
</evidence>
<comment type="function">
    <text evidence="5">A flexible structure which links the flagellar filament to the drive apparatus in the basal body.</text>
</comment>
<dbReference type="Pfam" id="PF22692">
    <property type="entry name" value="LlgE_F_G_D1"/>
    <property type="match status" value="1"/>
</dbReference>
<dbReference type="PANTHER" id="PTHR30435">
    <property type="entry name" value="FLAGELLAR PROTEIN"/>
    <property type="match status" value="1"/>
</dbReference>
<dbReference type="InterPro" id="IPR020013">
    <property type="entry name" value="Flagellar_FlgE/F/G"/>
</dbReference>
<keyword evidence="10" id="KW-0282">Flagellum</keyword>
<accession>A0A518D9Q7</accession>
<keyword evidence="10" id="KW-0969">Cilium</keyword>
<evidence type="ECO:0000259" key="6">
    <source>
        <dbReference type="Pfam" id="PF00460"/>
    </source>
</evidence>
<dbReference type="SUPFAM" id="SSF117143">
    <property type="entry name" value="Flagellar hook protein flgE"/>
    <property type="match status" value="1"/>
</dbReference>
<dbReference type="AlphaFoldDB" id="A0A518D9Q7"/>
<dbReference type="Pfam" id="PF07559">
    <property type="entry name" value="FlgE_D2"/>
    <property type="match status" value="1"/>
</dbReference>
<dbReference type="RefSeq" id="WP_145282924.1">
    <property type="nucleotide sequence ID" value="NZ_CP036291.1"/>
</dbReference>
<feature type="domain" description="Flagellar basal-body/hook protein C-terminal" evidence="7">
    <location>
        <begin position="774"/>
        <end position="818"/>
    </location>
</feature>